<dbReference type="InterPro" id="IPR006703">
    <property type="entry name" value="G_AIG1"/>
</dbReference>
<gene>
    <name evidence="19" type="ORF">BGW38_004768</name>
</gene>
<evidence type="ECO:0000256" key="11">
    <source>
        <dbReference type="ARBA" id="ARBA00022842"/>
    </source>
</evidence>
<dbReference type="GO" id="GO:0005525">
    <property type="term" value="F:GTP binding"/>
    <property type="evidence" value="ECO:0007669"/>
    <property type="project" value="UniProtKB-KW"/>
</dbReference>
<feature type="region of interest" description="Disordered" evidence="17">
    <location>
        <begin position="172"/>
        <end position="264"/>
    </location>
</feature>
<protein>
    <recommendedName>
        <fullName evidence="18">AIG1-type G domain-containing protein</fullName>
    </recommendedName>
</protein>
<dbReference type="SUPFAM" id="SSF52540">
    <property type="entry name" value="P-loop containing nucleoside triphosphate hydrolases"/>
    <property type="match status" value="1"/>
</dbReference>
<feature type="non-terminal residue" evidence="19">
    <location>
        <position position="1"/>
    </location>
</feature>
<evidence type="ECO:0000256" key="9">
    <source>
        <dbReference type="ARBA" id="ARBA00022801"/>
    </source>
</evidence>
<sequence length="738" mass="76699">MVLELLRLKRKTEPSANAPLSSTATTAAQTTKGGGSGPGDSSTSPNVPLSTSMAHDDSGLQQQQQRTMVGGGGAGGRPLHHQLHLKSSITSQHGFVMQQDESANYKVPLEFAGDDGAAEDGESRESAEWANRLYANKSISSSSNSSNFFSVGSSSSQQSIANGASIATGNAGVAPGGGRGAGGDISGVDSIDRPTHQHRSSSTSSSSTPTTPVSATLPDVIYGTSASARGSAASATPSRSSSDSNGRRFTIGTTATTNTLGYSLPDTPPHTPGFGTMSTVSGVHQQKLQQTPVIYCTPGAGSQSLDDRGAASLTGSVSKGVTSVAEFVMSPTTFQPPAALSGPTLKPQQQGYHTAYPADSFQFRYMPALAASLDSLHGESTGAEAETGAGAGEASTHEPLHTNIAHCDTILHQQQRYQQAQLQQFRQDLGESPAAAVATALRGHGQGQGQAEHWPRERERTISASGYAADQGKDPSLSPVSHVHFAGPGTLISTGPSPAPMSAPPGTQRSGAGGVGNGGHSVATTPTDNHGNGHAGGLGSGGGGMVSPPVSRASTFMTAAPHLIMHDLRATPEQTHIEEGPGPVVLMAIGKTGQGKSSLLNRIMGTTELKASASVRAVTKGIAERTGWGRFEESRRVLVTISDTPGLADTEGDDEKNIPILKEYIKSIGTRLGVTAFLLVFKIDSGQAYNEIMKDFPNFWDNVILVFTGCDYRRDVLNTKELYHREVQDQLVKYFASQ</sequence>
<keyword evidence="7" id="KW-0479">Metal-binding</keyword>
<proteinExistence type="predicted"/>
<evidence type="ECO:0000256" key="7">
    <source>
        <dbReference type="ARBA" id="ARBA00022723"/>
    </source>
</evidence>
<keyword evidence="6" id="KW-0812">Transmembrane</keyword>
<dbReference type="GO" id="GO:0046872">
    <property type="term" value="F:metal ion binding"/>
    <property type="evidence" value="ECO:0007669"/>
    <property type="project" value="UniProtKB-KW"/>
</dbReference>
<evidence type="ECO:0000256" key="13">
    <source>
        <dbReference type="ARBA" id="ARBA00022989"/>
    </source>
</evidence>
<evidence type="ECO:0000256" key="16">
    <source>
        <dbReference type="ARBA" id="ARBA00024013"/>
    </source>
</evidence>
<dbReference type="GO" id="GO:0015031">
    <property type="term" value="P:protein transport"/>
    <property type="evidence" value="ECO:0007669"/>
    <property type="project" value="UniProtKB-KW"/>
</dbReference>
<keyword evidence="8" id="KW-0547">Nucleotide-binding</keyword>
<feature type="domain" description="AIG1-type G" evidence="18">
    <location>
        <begin position="587"/>
        <end position="712"/>
    </location>
</feature>
<keyword evidence="20" id="KW-1185">Reference proteome</keyword>
<dbReference type="Proteomes" id="UP000780801">
    <property type="component" value="Unassembled WGS sequence"/>
</dbReference>
<dbReference type="OrthoDB" id="8954335at2759"/>
<feature type="compositionally biased region" description="Gly residues" evidence="17">
    <location>
        <begin position="533"/>
        <end position="545"/>
    </location>
</feature>
<keyword evidence="14" id="KW-0342">GTP-binding</keyword>
<reference evidence="19" key="1">
    <citation type="journal article" date="2020" name="Fungal Divers.">
        <title>Resolving the Mortierellaceae phylogeny through synthesis of multi-gene phylogenetics and phylogenomics.</title>
        <authorList>
            <person name="Vandepol N."/>
            <person name="Liber J."/>
            <person name="Desiro A."/>
            <person name="Na H."/>
            <person name="Kennedy M."/>
            <person name="Barry K."/>
            <person name="Grigoriev I.V."/>
            <person name="Miller A.N."/>
            <person name="O'Donnell K."/>
            <person name="Stajich J.E."/>
            <person name="Bonito G."/>
        </authorList>
    </citation>
    <scope>NUCLEOTIDE SEQUENCE</scope>
    <source>
        <strain evidence="19">KOD1015</strain>
    </source>
</reference>
<dbReference type="InterPro" id="IPR045058">
    <property type="entry name" value="GIMA/IAN/Toc"/>
</dbReference>
<keyword evidence="15" id="KW-0472">Membrane</keyword>
<keyword evidence="12" id="KW-0653">Protein transport</keyword>
<evidence type="ECO:0000256" key="14">
    <source>
        <dbReference type="ARBA" id="ARBA00023134"/>
    </source>
</evidence>
<evidence type="ECO:0000256" key="3">
    <source>
        <dbReference type="ARBA" id="ARBA00022448"/>
    </source>
</evidence>
<dbReference type="AlphaFoldDB" id="A0A9P6KBU0"/>
<evidence type="ECO:0000313" key="19">
    <source>
        <dbReference type="EMBL" id="KAF9579116.1"/>
    </source>
</evidence>
<keyword evidence="3" id="KW-0813">Transport</keyword>
<keyword evidence="9" id="KW-0378">Hydrolase</keyword>
<evidence type="ECO:0000313" key="20">
    <source>
        <dbReference type="Proteomes" id="UP000780801"/>
    </source>
</evidence>
<dbReference type="EMBL" id="JAABOA010003033">
    <property type="protein sequence ID" value="KAF9579116.1"/>
    <property type="molecule type" value="Genomic_DNA"/>
</dbReference>
<evidence type="ECO:0000256" key="17">
    <source>
        <dbReference type="SAM" id="MobiDB-lite"/>
    </source>
</evidence>
<keyword evidence="11" id="KW-0460">Magnesium</keyword>
<feature type="compositionally biased region" description="Polar residues" evidence="17">
    <location>
        <begin position="45"/>
        <end position="67"/>
    </location>
</feature>
<dbReference type="GO" id="GO:0016020">
    <property type="term" value="C:membrane"/>
    <property type="evidence" value="ECO:0007669"/>
    <property type="project" value="UniProtKB-SubCell"/>
</dbReference>
<keyword evidence="13" id="KW-1133">Transmembrane helix</keyword>
<evidence type="ECO:0000256" key="1">
    <source>
        <dbReference type="ARBA" id="ARBA00001946"/>
    </source>
</evidence>
<keyword evidence="4" id="KW-0150">Chloroplast</keyword>
<dbReference type="InterPro" id="IPR027417">
    <property type="entry name" value="P-loop_NTPase"/>
</dbReference>
<evidence type="ECO:0000259" key="18">
    <source>
        <dbReference type="Pfam" id="PF04548"/>
    </source>
</evidence>
<keyword evidence="10" id="KW-1002">Plastid outer membrane</keyword>
<feature type="region of interest" description="Disordered" evidence="17">
    <location>
        <begin position="1"/>
        <end position="80"/>
    </location>
</feature>
<comment type="caution">
    <text evidence="19">The sequence shown here is derived from an EMBL/GenBank/DDBJ whole genome shotgun (WGS) entry which is preliminary data.</text>
</comment>
<evidence type="ECO:0000256" key="10">
    <source>
        <dbReference type="ARBA" id="ARBA00022805"/>
    </source>
</evidence>
<keyword evidence="5" id="KW-0934">Plastid</keyword>
<dbReference type="Gene3D" id="3.40.50.300">
    <property type="entry name" value="P-loop containing nucleotide triphosphate hydrolases"/>
    <property type="match status" value="1"/>
</dbReference>
<comment type="cofactor">
    <cofactor evidence="1">
        <name>Mg(2+)</name>
        <dbReference type="ChEBI" id="CHEBI:18420"/>
    </cofactor>
</comment>
<evidence type="ECO:0000256" key="6">
    <source>
        <dbReference type="ARBA" id="ARBA00022692"/>
    </source>
</evidence>
<evidence type="ECO:0000256" key="5">
    <source>
        <dbReference type="ARBA" id="ARBA00022640"/>
    </source>
</evidence>
<organism evidence="19 20">
    <name type="scientific">Lunasporangiospora selenospora</name>
    <dbReference type="NCBI Taxonomy" id="979761"/>
    <lineage>
        <taxon>Eukaryota</taxon>
        <taxon>Fungi</taxon>
        <taxon>Fungi incertae sedis</taxon>
        <taxon>Mucoromycota</taxon>
        <taxon>Mortierellomycotina</taxon>
        <taxon>Mortierellomycetes</taxon>
        <taxon>Mortierellales</taxon>
        <taxon>Mortierellaceae</taxon>
        <taxon>Lunasporangiospora</taxon>
    </lineage>
</organism>
<feature type="region of interest" description="Disordered" evidence="17">
    <location>
        <begin position="493"/>
        <end position="549"/>
    </location>
</feature>
<comment type="subcellular location">
    <subcellularLocation>
        <location evidence="2">Membrane</location>
        <topology evidence="2">Single-pass membrane protein</topology>
    </subcellularLocation>
    <subcellularLocation>
        <location evidence="16">Plastid</location>
        <location evidence="16">Chloroplast outer membrane</location>
    </subcellularLocation>
</comment>
<evidence type="ECO:0000256" key="12">
    <source>
        <dbReference type="ARBA" id="ARBA00022927"/>
    </source>
</evidence>
<feature type="compositionally biased region" description="Low complexity" evidence="17">
    <location>
        <begin position="200"/>
        <end position="212"/>
    </location>
</feature>
<feature type="compositionally biased region" description="Gly residues" evidence="17">
    <location>
        <begin position="174"/>
        <end position="185"/>
    </location>
</feature>
<name>A0A9P6KBU0_9FUNG</name>
<evidence type="ECO:0000256" key="8">
    <source>
        <dbReference type="ARBA" id="ARBA00022741"/>
    </source>
</evidence>
<evidence type="ECO:0000256" key="15">
    <source>
        <dbReference type="ARBA" id="ARBA00023136"/>
    </source>
</evidence>
<feature type="compositionally biased region" description="Low complexity" evidence="17">
    <location>
        <begin position="223"/>
        <end position="259"/>
    </location>
</feature>
<dbReference type="GO" id="GO:0016787">
    <property type="term" value="F:hydrolase activity"/>
    <property type="evidence" value="ECO:0007669"/>
    <property type="project" value="UniProtKB-KW"/>
</dbReference>
<evidence type="ECO:0000256" key="2">
    <source>
        <dbReference type="ARBA" id="ARBA00004167"/>
    </source>
</evidence>
<dbReference type="Pfam" id="PF04548">
    <property type="entry name" value="AIG1"/>
    <property type="match status" value="1"/>
</dbReference>
<dbReference type="PANTHER" id="PTHR10903:SF135">
    <property type="entry name" value="TRANSLOCASE OF CHLOROPLAST 120, CHLOROPLASTIC-RELATED"/>
    <property type="match status" value="1"/>
</dbReference>
<feature type="compositionally biased region" description="Low complexity" evidence="17">
    <location>
        <begin position="15"/>
        <end position="31"/>
    </location>
</feature>
<dbReference type="PANTHER" id="PTHR10903">
    <property type="entry name" value="GTPASE, IMAP FAMILY MEMBER-RELATED"/>
    <property type="match status" value="1"/>
</dbReference>
<accession>A0A9P6KBU0</accession>
<evidence type="ECO:0000256" key="4">
    <source>
        <dbReference type="ARBA" id="ARBA00022528"/>
    </source>
</evidence>